<evidence type="ECO:0000313" key="3">
    <source>
        <dbReference type="EMBL" id="KAA8908216.1"/>
    </source>
</evidence>
<reference evidence="3 4" key="1">
    <citation type="submission" date="2019-09" db="EMBL/GenBank/DDBJ databases">
        <title>Draft genome of the ectomycorrhizal ascomycete Sphaerosporella brunnea.</title>
        <authorList>
            <consortium name="DOE Joint Genome Institute"/>
            <person name="Benucci G.M."/>
            <person name="Marozzi G."/>
            <person name="Antonielli L."/>
            <person name="Sanchez S."/>
            <person name="Marco P."/>
            <person name="Wang X."/>
            <person name="Falini L.B."/>
            <person name="Barry K."/>
            <person name="Haridas S."/>
            <person name="Lipzen A."/>
            <person name="Labutti K."/>
            <person name="Grigoriev I.V."/>
            <person name="Murat C."/>
            <person name="Martin F."/>
            <person name="Albertini E."/>
            <person name="Donnini D."/>
            <person name="Bonito G."/>
        </authorList>
    </citation>
    <scope>NUCLEOTIDE SEQUENCE [LARGE SCALE GENOMIC DNA]</scope>
    <source>
        <strain evidence="3 4">Sb_GMNB300</strain>
    </source>
</reference>
<dbReference type="Proteomes" id="UP000326924">
    <property type="component" value="Unassembled WGS sequence"/>
</dbReference>
<proteinExistence type="predicted"/>
<organism evidence="3 4">
    <name type="scientific">Sphaerosporella brunnea</name>
    <dbReference type="NCBI Taxonomy" id="1250544"/>
    <lineage>
        <taxon>Eukaryota</taxon>
        <taxon>Fungi</taxon>
        <taxon>Dikarya</taxon>
        <taxon>Ascomycota</taxon>
        <taxon>Pezizomycotina</taxon>
        <taxon>Pezizomycetes</taxon>
        <taxon>Pezizales</taxon>
        <taxon>Pyronemataceae</taxon>
        <taxon>Sphaerosporella</taxon>
    </lineage>
</organism>
<keyword evidence="1" id="KW-0175">Coiled coil</keyword>
<dbReference type="EMBL" id="VXIS01000070">
    <property type="protein sequence ID" value="KAA8908216.1"/>
    <property type="molecule type" value="Genomic_DNA"/>
</dbReference>
<dbReference type="AlphaFoldDB" id="A0A5J5EZE6"/>
<name>A0A5J5EZE6_9PEZI</name>
<feature type="region of interest" description="Disordered" evidence="2">
    <location>
        <begin position="1"/>
        <end position="55"/>
    </location>
</feature>
<sequence length="214" mass="24089">MSLYESFPPPPSDSDMSDHTAEAVYSTSPSGSDMSDHTAEAVYSTSPTESEHQELHELPGDIPDARVGRGGGEAQAGPANYRAAPEPAAAAFPTREQIELMHLRNMLEQSIVHLQILEDVNQDLRQQYGRLQEALAEMNRDRPRGFVPAATYNWAQRAYGDYVLEVEHRFRVNAEWAETEFGRLQAVIRRLRAERNESRAMLAAILRIARANRR</sequence>
<keyword evidence="4" id="KW-1185">Reference proteome</keyword>
<dbReference type="InParanoid" id="A0A5J5EZE6"/>
<accession>A0A5J5EZE6</accession>
<comment type="caution">
    <text evidence="3">The sequence shown here is derived from an EMBL/GenBank/DDBJ whole genome shotgun (WGS) entry which is preliminary data.</text>
</comment>
<evidence type="ECO:0000256" key="1">
    <source>
        <dbReference type="SAM" id="Coils"/>
    </source>
</evidence>
<gene>
    <name evidence="3" type="ORF">FN846DRAFT_906283</name>
</gene>
<evidence type="ECO:0000313" key="4">
    <source>
        <dbReference type="Proteomes" id="UP000326924"/>
    </source>
</evidence>
<feature type="coiled-coil region" evidence="1">
    <location>
        <begin position="114"/>
        <end position="141"/>
    </location>
</feature>
<protein>
    <submittedName>
        <fullName evidence="3">Uncharacterized protein</fullName>
    </submittedName>
</protein>
<evidence type="ECO:0000256" key="2">
    <source>
        <dbReference type="SAM" id="MobiDB-lite"/>
    </source>
</evidence>